<dbReference type="InterPro" id="IPR025870">
    <property type="entry name" value="Glyoxalase-like_dom"/>
</dbReference>
<proteinExistence type="predicted"/>
<dbReference type="AlphaFoldDB" id="A0A934KC83"/>
<comment type="caution">
    <text evidence="2">The sequence shown here is derived from an EMBL/GenBank/DDBJ whole genome shotgun (WGS) entry which is preliminary data.</text>
</comment>
<evidence type="ECO:0000313" key="2">
    <source>
        <dbReference type="EMBL" id="MBJ7603804.1"/>
    </source>
</evidence>
<accession>A0A934KC83</accession>
<dbReference type="PANTHER" id="PTHR40265">
    <property type="entry name" value="BLL2707 PROTEIN"/>
    <property type="match status" value="1"/>
</dbReference>
<dbReference type="Gene3D" id="3.10.180.10">
    <property type="entry name" value="2,3-Dihydroxybiphenyl 1,2-Dioxygenase, domain 1"/>
    <property type="match status" value="1"/>
</dbReference>
<evidence type="ECO:0000313" key="3">
    <source>
        <dbReference type="Proteomes" id="UP000620075"/>
    </source>
</evidence>
<reference evidence="2 3" key="1">
    <citation type="submission" date="2020-10" db="EMBL/GenBank/DDBJ databases">
        <title>Ca. Dormibacterota MAGs.</title>
        <authorList>
            <person name="Montgomery K."/>
        </authorList>
    </citation>
    <scope>NUCLEOTIDE SEQUENCE [LARGE SCALE GENOMIC DNA]</scope>
    <source>
        <strain evidence="2">SC8811_S16_3</strain>
    </source>
</reference>
<dbReference type="EMBL" id="JAEKNQ010000041">
    <property type="protein sequence ID" value="MBJ7603804.1"/>
    <property type="molecule type" value="Genomic_DNA"/>
</dbReference>
<organism evidence="2 3">
    <name type="scientific">Candidatus Dormiibacter inghamiae</name>
    <dbReference type="NCBI Taxonomy" id="3127013"/>
    <lineage>
        <taxon>Bacteria</taxon>
        <taxon>Bacillati</taxon>
        <taxon>Candidatus Dormiibacterota</taxon>
        <taxon>Candidatus Dormibacteria</taxon>
        <taxon>Candidatus Dormibacterales</taxon>
        <taxon>Candidatus Dormibacteraceae</taxon>
        <taxon>Candidatus Dormiibacter</taxon>
    </lineage>
</organism>
<dbReference type="PANTHER" id="PTHR40265:SF1">
    <property type="entry name" value="GLYOXALASE-LIKE DOMAIN-CONTAINING PROTEIN"/>
    <property type="match status" value="1"/>
</dbReference>
<dbReference type="SUPFAM" id="SSF54593">
    <property type="entry name" value="Glyoxalase/Bleomycin resistance protein/Dihydroxybiphenyl dioxygenase"/>
    <property type="match status" value="1"/>
</dbReference>
<protein>
    <submittedName>
        <fullName evidence="2">VOC family protein</fullName>
    </submittedName>
</protein>
<evidence type="ECO:0000259" key="1">
    <source>
        <dbReference type="Pfam" id="PF13468"/>
    </source>
</evidence>
<dbReference type="Pfam" id="PF13468">
    <property type="entry name" value="Glyoxalase_3"/>
    <property type="match status" value="1"/>
</dbReference>
<dbReference type="InterPro" id="IPR029068">
    <property type="entry name" value="Glyas_Bleomycin-R_OHBP_Dase"/>
</dbReference>
<feature type="domain" description="Glyoxalase-like" evidence="1">
    <location>
        <begin position="18"/>
        <end position="201"/>
    </location>
</feature>
<name>A0A934KC83_9BACT</name>
<gene>
    <name evidence="2" type="ORF">JF888_11515</name>
</gene>
<dbReference type="Proteomes" id="UP000620075">
    <property type="component" value="Unassembled WGS sequence"/>
</dbReference>
<dbReference type="RefSeq" id="WP_338180433.1">
    <property type="nucleotide sequence ID" value="NZ_JAEKNQ010000041.1"/>
</dbReference>
<sequence>MQFGSGAGAKAPVPQLGFDHVQIAVADLAAAAARFLADYGLRSLAGGRHTGRGTANRIIPLGECYLELITIADEGQAAHHPASQRVVQALAESTLFPVWVARVDGLAAERERLLRLGLPLPPLTEGSRTKPDGTRLEWRMQEVVAQGEPSPLPFLIEWRVPAEQYPGWLPQADPQRRVRFRSLLLRDPAPARAQRHLEEVLKGHAGWWSVEEGEAGVREVALAGPGGPIRLS</sequence>